<dbReference type="AlphaFoldDB" id="A0A5S4H765"/>
<feature type="domain" description="Bacterial bifunctional deaminase-reductase C-terminal" evidence="1">
    <location>
        <begin position="2"/>
        <end position="177"/>
    </location>
</feature>
<dbReference type="Proteomes" id="UP000305238">
    <property type="component" value="Unassembled WGS sequence"/>
</dbReference>
<dbReference type="InterPro" id="IPR002734">
    <property type="entry name" value="RibDG_C"/>
</dbReference>
<dbReference type="InterPro" id="IPR050765">
    <property type="entry name" value="Riboflavin_Biosynth_HTPR"/>
</dbReference>
<dbReference type="RefSeq" id="WP_138636051.1">
    <property type="nucleotide sequence ID" value="NZ_VCKZ01000050.1"/>
</dbReference>
<comment type="caution">
    <text evidence="2">The sequence shown here is derived from an EMBL/GenBank/DDBJ whole genome shotgun (WGS) entry which is preliminary data.</text>
</comment>
<sequence length="186" mass="20508">MRKIINSTYVSLDGVVEKPQNWTPAYFGDEAAAYARELLFSCGALLMGRRTFDGFSQAWPAMEAATGDFGVRMNTLPHYVVSDSLRKPGWGDTTAIPRAEAVAEITGLKERDGQDILQYGFGPVTRTLIRNGLLDELRLWIHPVFAGPADPEHLITRSGFKAAFEPADITTFKTGVVIATYVPVRE</sequence>
<accession>A0A5S4H765</accession>
<evidence type="ECO:0000313" key="2">
    <source>
        <dbReference type="EMBL" id="TMR40581.1"/>
    </source>
</evidence>
<dbReference type="OrthoDB" id="7949219at2"/>
<keyword evidence="3" id="KW-1185">Reference proteome</keyword>
<dbReference type="InterPro" id="IPR024072">
    <property type="entry name" value="DHFR-like_dom_sf"/>
</dbReference>
<gene>
    <name evidence="2" type="ORF">ETD96_10070</name>
</gene>
<name>A0A5S4H765_9ACTN</name>
<proteinExistence type="predicted"/>
<evidence type="ECO:0000259" key="1">
    <source>
        <dbReference type="Pfam" id="PF01872"/>
    </source>
</evidence>
<dbReference type="Gene3D" id="3.40.430.10">
    <property type="entry name" value="Dihydrofolate Reductase, subunit A"/>
    <property type="match status" value="1"/>
</dbReference>
<dbReference type="GO" id="GO:0008703">
    <property type="term" value="F:5-amino-6-(5-phosphoribosylamino)uracil reductase activity"/>
    <property type="evidence" value="ECO:0007669"/>
    <property type="project" value="InterPro"/>
</dbReference>
<dbReference type="PANTHER" id="PTHR38011:SF11">
    <property type="entry name" value="2,5-DIAMINO-6-RIBOSYLAMINO-4(3H)-PYRIMIDINONE 5'-PHOSPHATE REDUCTASE"/>
    <property type="match status" value="1"/>
</dbReference>
<dbReference type="SUPFAM" id="SSF53597">
    <property type="entry name" value="Dihydrofolate reductase-like"/>
    <property type="match status" value="1"/>
</dbReference>
<organism evidence="2 3">
    <name type="scientific">Actinomadura geliboluensis</name>
    <dbReference type="NCBI Taxonomy" id="882440"/>
    <lineage>
        <taxon>Bacteria</taxon>
        <taxon>Bacillati</taxon>
        <taxon>Actinomycetota</taxon>
        <taxon>Actinomycetes</taxon>
        <taxon>Streptosporangiales</taxon>
        <taxon>Thermomonosporaceae</taxon>
        <taxon>Actinomadura</taxon>
    </lineage>
</organism>
<evidence type="ECO:0000313" key="3">
    <source>
        <dbReference type="Proteomes" id="UP000305238"/>
    </source>
</evidence>
<dbReference type="EMBL" id="VCKZ01000050">
    <property type="protein sequence ID" value="TMR40581.1"/>
    <property type="molecule type" value="Genomic_DNA"/>
</dbReference>
<dbReference type="PANTHER" id="PTHR38011">
    <property type="entry name" value="DIHYDROFOLATE REDUCTASE FAMILY PROTEIN (AFU_ORTHOLOGUE AFUA_8G06820)"/>
    <property type="match status" value="1"/>
</dbReference>
<reference evidence="2 3" key="1">
    <citation type="submission" date="2019-05" db="EMBL/GenBank/DDBJ databases">
        <title>Draft genome sequence of Actinomadura geliboluensis A8036.</title>
        <authorList>
            <person name="Saricaoglu S."/>
            <person name="Isik K."/>
        </authorList>
    </citation>
    <scope>NUCLEOTIDE SEQUENCE [LARGE SCALE GENOMIC DNA]</scope>
    <source>
        <strain evidence="2 3">A8036</strain>
    </source>
</reference>
<protein>
    <submittedName>
        <fullName evidence="2">Dihydrofolate reductase</fullName>
    </submittedName>
</protein>
<dbReference type="GO" id="GO:0009231">
    <property type="term" value="P:riboflavin biosynthetic process"/>
    <property type="evidence" value="ECO:0007669"/>
    <property type="project" value="InterPro"/>
</dbReference>
<dbReference type="Pfam" id="PF01872">
    <property type="entry name" value="RibD_C"/>
    <property type="match status" value="1"/>
</dbReference>